<dbReference type="InterPro" id="IPR023408">
    <property type="entry name" value="MscS_beta-dom_sf"/>
</dbReference>
<dbReference type="InterPro" id="IPR049278">
    <property type="entry name" value="MS_channel_C"/>
</dbReference>
<dbReference type="InterPro" id="IPR006685">
    <property type="entry name" value="MscS_channel_2nd"/>
</dbReference>
<reference evidence="11 12" key="1">
    <citation type="journal article" date="2019" name="Int. J. Syst. Evol. Microbiol.">
        <title>The Global Catalogue of Microorganisms (GCM) 10K type strain sequencing project: providing services to taxonomists for standard genome sequencing and annotation.</title>
        <authorList>
            <consortium name="The Broad Institute Genomics Platform"/>
            <consortium name="The Broad Institute Genome Sequencing Center for Infectious Disease"/>
            <person name="Wu L."/>
            <person name="Ma J."/>
        </authorList>
    </citation>
    <scope>NUCLEOTIDE SEQUENCE [LARGE SCALE GENOMIC DNA]</scope>
    <source>
        <strain evidence="11 12">CGMCC 1.12237</strain>
    </source>
</reference>
<evidence type="ECO:0000256" key="2">
    <source>
        <dbReference type="ARBA" id="ARBA00008017"/>
    </source>
</evidence>
<dbReference type="EMBL" id="JBHSKX010000001">
    <property type="protein sequence ID" value="MFC5366573.1"/>
    <property type="molecule type" value="Genomic_DNA"/>
</dbReference>
<comment type="similarity">
    <text evidence="2">Belongs to the MscS (TC 1.A.23) family.</text>
</comment>
<feature type="domain" description="Mechanosensitive ion channel MscS" evidence="9">
    <location>
        <begin position="183"/>
        <end position="250"/>
    </location>
</feature>
<dbReference type="SUPFAM" id="SSF82689">
    <property type="entry name" value="Mechanosensitive channel protein MscS (YggB), C-terminal domain"/>
    <property type="match status" value="1"/>
</dbReference>
<keyword evidence="12" id="KW-1185">Reference proteome</keyword>
<dbReference type="Gene3D" id="3.30.70.100">
    <property type="match status" value="1"/>
</dbReference>
<proteinExistence type="inferred from homology"/>
<keyword evidence="5 8" id="KW-1133">Transmembrane helix</keyword>
<dbReference type="Gene3D" id="2.30.30.60">
    <property type="match status" value="1"/>
</dbReference>
<accession>A0ABD5R9Z9</accession>
<comment type="caution">
    <text evidence="11">The sequence shown here is derived from an EMBL/GenBank/DDBJ whole genome shotgun (WGS) entry which is preliminary data.</text>
</comment>
<dbReference type="SUPFAM" id="SSF50182">
    <property type="entry name" value="Sm-like ribonucleoproteins"/>
    <property type="match status" value="1"/>
</dbReference>
<dbReference type="AlphaFoldDB" id="A0ABD5R9Z9"/>
<keyword evidence="6 8" id="KW-0472">Membrane</keyword>
<evidence type="ECO:0000256" key="6">
    <source>
        <dbReference type="ARBA" id="ARBA00023136"/>
    </source>
</evidence>
<dbReference type="InterPro" id="IPR045275">
    <property type="entry name" value="MscS_archaea/bacteria_type"/>
</dbReference>
<dbReference type="Pfam" id="PF21082">
    <property type="entry name" value="MS_channel_3rd"/>
    <property type="match status" value="1"/>
</dbReference>
<evidence type="ECO:0000256" key="7">
    <source>
        <dbReference type="SAM" id="MobiDB-lite"/>
    </source>
</evidence>
<evidence type="ECO:0000259" key="9">
    <source>
        <dbReference type="Pfam" id="PF00924"/>
    </source>
</evidence>
<evidence type="ECO:0000256" key="5">
    <source>
        <dbReference type="ARBA" id="ARBA00022989"/>
    </source>
</evidence>
<feature type="compositionally biased region" description="Low complexity" evidence="7">
    <location>
        <begin position="48"/>
        <end position="62"/>
    </location>
</feature>
<dbReference type="RefSeq" id="WP_227228085.1">
    <property type="nucleotide sequence ID" value="NZ_JAJCVJ010000001.1"/>
</dbReference>
<sequence length="393" mass="41658">MLPAGLVAVVAVLSSVARPLAAALGRHDWFGQTDGTTTGTPDGGGTTGTPTPTPGGNTTAPNGTGGGGGTTDAGEAVVGALPPELQAVVEALAAIPGSQVVAALIIVFTGAYLSKFLVRLLARPVARRFQRQSVAQTVLRGVRVGTVIFAAFVAADVLDLGIGNVVLSVTVFSAVLGIVLAPIVGSVLNGLFVLADQPYEIGDMVEFVDTGQRGFVEDITLRYTKVFTLDNTFLVLPNASIRERDVLNYSAEDERTRLRLSVIVTYESDIPEARRIIERSAANVDDVIEGGPDIRIGSARYPAKPTAYLDTFGDHGIMITLRYWAKRPYKLLTVRSKVQTEVWEALEDADVEIAYPHQHLVFDETSGEAQVGVRHRDGEGGGDVLGGSPPRER</sequence>
<protein>
    <submittedName>
        <fullName evidence="11">Mechanosensitive ion channel family protein</fullName>
    </submittedName>
</protein>
<evidence type="ECO:0000313" key="12">
    <source>
        <dbReference type="Proteomes" id="UP001596201"/>
    </source>
</evidence>
<evidence type="ECO:0000259" key="10">
    <source>
        <dbReference type="Pfam" id="PF21082"/>
    </source>
</evidence>
<dbReference type="Proteomes" id="UP001596201">
    <property type="component" value="Unassembled WGS sequence"/>
</dbReference>
<gene>
    <name evidence="11" type="ORF">ACFPJ5_06445</name>
</gene>
<dbReference type="PANTHER" id="PTHR30221">
    <property type="entry name" value="SMALL-CONDUCTANCE MECHANOSENSITIVE CHANNEL"/>
    <property type="match status" value="1"/>
</dbReference>
<keyword evidence="3" id="KW-1003">Cell membrane</keyword>
<dbReference type="PANTHER" id="PTHR30221:SF20">
    <property type="entry name" value="SMALL-CONDUCTANCE MECHANOSENSITIVE CHANNEL"/>
    <property type="match status" value="1"/>
</dbReference>
<comment type="subcellular location">
    <subcellularLocation>
        <location evidence="1">Cell membrane</location>
        <topology evidence="1">Multi-pass membrane protein</topology>
    </subcellularLocation>
</comment>
<keyword evidence="4 8" id="KW-0812">Transmembrane</keyword>
<name>A0ABD5R9Z9_9EURY</name>
<dbReference type="Pfam" id="PF00924">
    <property type="entry name" value="MS_channel_2nd"/>
    <property type="match status" value="1"/>
</dbReference>
<evidence type="ECO:0000256" key="4">
    <source>
        <dbReference type="ARBA" id="ARBA00022692"/>
    </source>
</evidence>
<feature type="transmembrane region" description="Helical" evidence="8">
    <location>
        <begin position="91"/>
        <end position="113"/>
    </location>
</feature>
<dbReference type="GO" id="GO:0005886">
    <property type="term" value="C:plasma membrane"/>
    <property type="evidence" value="ECO:0007669"/>
    <property type="project" value="UniProtKB-SubCell"/>
</dbReference>
<evidence type="ECO:0000313" key="11">
    <source>
        <dbReference type="EMBL" id="MFC5366573.1"/>
    </source>
</evidence>
<dbReference type="InterPro" id="IPR010920">
    <property type="entry name" value="LSM_dom_sf"/>
</dbReference>
<feature type="domain" description="Mechanosensitive ion channel MscS C-terminal" evidence="10">
    <location>
        <begin position="260"/>
        <end position="353"/>
    </location>
</feature>
<organism evidence="11 12">
    <name type="scientific">Salinirubrum litoreum</name>
    <dbReference type="NCBI Taxonomy" id="1126234"/>
    <lineage>
        <taxon>Archaea</taxon>
        <taxon>Methanobacteriati</taxon>
        <taxon>Methanobacteriota</taxon>
        <taxon>Stenosarchaea group</taxon>
        <taxon>Halobacteria</taxon>
        <taxon>Halobacteriales</taxon>
        <taxon>Haloferacaceae</taxon>
        <taxon>Salinirubrum</taxon>
    </lineage>
</organism>
<feature type="transmembrane region" description="Helical" evidence="8">
    <location>
        <begin position="167"/>
        <end position="194"/>
    </location>
</feature>
<feature type="transmembrane region" description="Helical" evidence="8">
    <location>
        <begin position="134"/>
        <end position="155"/>
    </location>
</feature>
<feature type="region of interest" description="Disordered" evidence="7">
    <location>
        <begin position="369"/>
        <end position="393"/>
    </location>
</feature>
<evidence type="ECO:0000256" key="3">
    <source>
        <dbReference type="ARBA" id="ARBA00022475"/>
    </source>
</evidence>
<dbReference type="InterPro" id="IPR011066">
    <property type="entry name" value="MscS_channel_C_sf"/>
</dbReference>
<evidence type="ECO:0000256" key="1">
    <source>
        <dbReference type="ARBA" id="ARBA00004651"/>
    </source>
</evidence>
<feature type="region of interest" description="Disordered" evidence="7">
    <location>
        <begin position="29"/>
        <end position="75"/>
    </location>
</feature>
<evidence type="ECO:0000256" key="8">
    <source>
        <dbReference type="SAM" id="Phobius"/>
    </source>
</evidence>